<dbReference type="InterPro" id="IPR040581">
    <property type="entry name" value="Thioredoxin_11"/>
</dbReference>
<dbReference type="SUPFAM" id="SSF49265">
    <property type="entry name" value="Fibronectin type III"/>
    <property type="match status" value="1"/>
</dbReference>
<feature type="coiled-coil region" evidence="1">
    <location>
        <begin position="988"/>
        <end position="1022"/>
    </location>
</feature>
<accession>A0AA88LRZ9</accession>
<dbReference type="Pfam" id="PF21109">
    <property type="entry name" value="Stonustoxin_helical"/>
    <property type="match status" value="1"/>
</dbReference>
<proteinExistence type="predicted"/>
<dbReference type="InterPro" id="IPR048997">
    <property type="entry name" value="Stonustoxin-like_helical"/>
</dbReference>
<keyword evidence="1" id="KW-0175">Coiled coil</keyword>
<dbReference type="PANTHER" id="PTHR31594">
    <property type="entry name" value="AIG1-TYPE G DOMAIN-CONTAINING PROTEIN"/>
    <property type="match status" value="1"/>
</dbReference>
<dbReference type="CDD" id="cd00063">
    <property type="entry name" value="FN3"/>
    <property type="match status" value="2"/>
</dbReference>
<dbReference type="SUPFAM" id="SSF52540">
    <property type="entry name" value="P-loop containing nucleoside triphosphate hydrolases"/>
    <property type="match status" value="1"/>
</dbReference>
<dbReference type="PROSITE" id="PS50853">
    <property type="entry name" value="FN3"/>
    <property type="match status" value="2"/>
</dbReference>
<feature type="domain" description="Fibronectin type-III" evidence="2">
    <location>
        <begin position="504"/>
        <end position="599"/>
    </location>
</feature>
<reference evidence="3" key="1">
    <citation type="submission" date="2023-07" db="EMBL/GenBank/DDBJ databases">
        <title>Chromosome-level Genome Assembly of Striped Snakehead (Channa striata).</title>
        <authorList>
            <person name="Liu H."/>
        </authorList>
    </citation>
    <scope>NUCLEOTIDE SEQUENCE</scope>
    <source>
        <strain evidence="3">Gz</strain>
        <tissue evidence="3">Muscle</tissue>
    </source>
</reference>
<dbReference type="InterPro" id="IPR036116">
    <property type="entry name" value="FN3_sf"/>
</dbReference>
<dbReference type="EMBL" id="JAUPFM010000018">
    <property type="protein sequence ID" value="KAK2822896.1"/>
    <property type="molecule type" value="Genomic_DNA"/>
</dbReference>
<dbReference type="Pfam" id="PF00041">
    <property type="entry name" value="fn3"/>
    <property type="match status" value="2"/>
</dbReference>
<comment type="caution">
    <text evidence="3">The sequence shown here is derived from an EMBL/GenBank/DDBJ whole genome shotgun (WGS) entry which is preliminary data.</text>
</comment>
<dbReference type="PANTHER" id="PTHR31594:SF16">
    <property type="entry name" value="SI:CH211-281L24.3"/>
    <property type="match status" value="1"/>
</dbReference>
<name>A0AA88LRZ9_CHASR</name>
<dbReference type="InterPro" id="IPR013783">
    <property type="entry name" value="Ig-like_fold"/>
</dbReference>
<evidence type="ECO:0000313" key="4">
    <source>
        <dbReference type="Proteomes" id="UP001187415"/>
    </source>
</evidence>
<evidence type="ECO:0000256" key="1">
    <source>
        <dbReference type="SAM" id="Coils"/>
    </source>
</evidence>
<dbReference type="Proteomes" id="UP001187415">
    <property type="component" value="Unassembled WGS sequence"/>
</dbReference>
<dbReference type="Gene3D" id="3.40.50.300">
    <property type="entry name" value="P-loop containing nucleotide triphosphate hydrolases"/>
    <property type="match status" value="1"/>
</dbReference>
<sequence>MMEVAALGRPFGLGMLYDCRSDLLVPGMTLWDHGDLIKHVGERPQNYTDFEIVASDSIEDKSSALNIEASLKASFLSGLVYVKGSAKYLNDSKTSRNQARVTLKYEVTTKVQELSMNHLGKDNVKHPYVFEKGLATHVVTAILYGAQAFFVFDRDVSEQENRQDIQGKLKMMIDKIPSIAVGGKGSLNLEDKDRENVENFSCRFYGDFSLQKTPTSFQDAVEVYQSLPKLLGANGENAVPMKVWLLPLTILDYSAAKLVHQINIRFVQEAQRVLEELSELEIRCNDALRTTTVQQFPQIGEKLRGFKDNCCGFKLQFQKDLAKKLPLIRGGGEEETVLAEIVNKRHFSPFNSKTLSEWMDCKEREIYTLMSFTNMMKNTVIVPSQNHLYKESLSAQHVVCFVFTSLGSADPYLSALSEDLKGRTTPGDPQDPHTPDVEEVQWFTSKEILGEVRNKAKLFIDFAEANKENQNIRFLTVGLKDETQKGSSIYLYKDGFSVSENFEPPSKPETVTVSDINHNSVTLKISPPTFGAENITSYSVEYCVSGEDGWQQKTAAKSEDVTVSDLRLKTQYMFRCRAMTSVGVGPANEVSGSIKTLPCSPPAKPQVEPNSTEISVSWEKPAELGQDVQVLSYIVEYATTDNRGKDEDLEWNQMVSSVEHVIISELQSGTEYVVRVRCDCGEFGSSKESSSVKVCTKNFSRLAEVLRCTSNRINSECPTVYNLPLNKQMHNKGYQRFTFGKESMRQNRTIVLSGVTGSGKSTLINGMINYIVGVEWKDNFRLKITDENQSSTLSKRLNSEVTVYKINHQDGFKVPFSLTVVDIPDLGETRCIERDKKVLEQLCHLLSTDTVTEIDAVCFVVQAALGELTPSQKSCFDYVLSVFGKGLSESIRILATFPDEQLLPLLDAINASGVPCPKRNDGLPVHFKFNNSALFAQNKSPVAKNTGSDDDSDEDVSFEEMLWERGTKRMKRFFTALNVMDTKSLTLAKEVIRERQQLENSVEQLQEEVKVGLAKLQEINDTTKKLNMHMAEISRNENFEFQVTVTKLVRVDVSHSKEFFTNCQQCHMTCHYPHGDEGKTGCATLGSDGRCTVCPGKCYWNVHFIQKFRWDYKEVKERHKFQELKEKFPNTTEDETHVQTVVKKLRAECDLVRAEFKKHLESSAECLDRLKEVAQKPVPLTTPEYIDLLIEGEKSTAKPGWKQRVRYLKEQLPLRKLFKRFFQIPHSKGRDPAE</sequence>
<dbReference type="SMART" id="SM00060">
    <property type="entry name" value="FN3"/>
    <property type="match status" value="2"/>
</dbReference>
<protein>
    <recommendedName>
        <fullName evidence="2">Fibronectin type-III domain-containing protein</fullName>
    </recommendedName>
</protein>
<dbReference type="InterPro" id="IPR027417">
    <property type="entry name" value="P-loop_NTPase"/>
</dbReference>
<evidence type="ECO:0000259" key="2">
    <source>
        <dbReference type="PROSITE" id="PS50853"/>
    </source>
</evidence>
<gene>
    <name evidence="3" type="ORF">Q5P01_022961</name>
</gene>
<evidence type="ECO:0000313" key="3">
    <source>
        <dbReference type="EMBL" id="KAK2822896.1"/>
    </source>
</evidence>
<dbReference type="InterPro" id="IPR052090">
    <property type="entry name" value="Cytolytic_pore-forming_toxin"/>
</dbReference>
<dbReference type="AlphaFoldDB" id="A0AA88LRZ9"/>
<keyword evidence="4" id="KW-1185">Reference proteome</keyword>
<feature type="domain" description="Fibronectin type-III" evidence="2">
    <location>
        <begin position="601"/>
        <end position="699"/>
    </location>
</feature>
<organism evidence="3 4">
    <name type="scientific">Channa striata</name>
    <name type="common">Snakehead murrel</name>
    <name type="synonym">Ophicephalus striatus</name>
    <dbReference type="NCBI Taxonomy" id="64152"/>
    <lineage>
        <taxon>Eukaryota</taxon>
        <taxon>Metazoa</taxon>
        <taxon>Chordata</taxon>
        <taxon>Craniata</taxon>
        <taxon>Vertebrata</taxon>
        <taxon>Euteleostomi</taxon>
        <taxon>Actinopterygii</taxon>
        <taxon>Neopterygii</taxon>
        <taxon>Teleostei</taxon>
        <taxon>Neoteleostei</taxon>
        <taxon>Acanthomorphata</taxon>
        <taxon>Anabantaria</taxon>
        <taxon>Anabantiformes</taxon>
        <taxon>Channoidei</taxon>
        <taxon>Channidae</taxon>
        <taxon>Channa</taxon>
    </lineage>
</organism>
<dbReference type="InterPro" id="IPR003961">
    <property type="entry name" value="FN3_dom"/>
</dbReference>
<dbReference type="Pfam" id="PF18078">
    <property type="entry name" value="Thioredoxin_11"/>
    <property type="match status" value="1"/>
</dbReference>
<dbReference type="Gene3D" id="2.60.40.10">
    <property type="entry name" value="Immunoglobulins"/>
    <property type="match status" value="2"/>
</dbReference>